<dbReference type="EMBL" id="SMKV01000005">
    <property type="protein sequence ID" value="TDC95091.1"/>
    <property type="molecule type" value="Genomic_DNA"/>
</dbReference>
<evidence type="ECO:0000313" key="3">
    <source>
        <dbReference type="Proteomes" id="UP000294744"/>
    </source>
</evidence>
<organism evidence="2 3">
    <name type="scientific">Saccharopolyspora aridisoli</name>
    <dbReference type="NCBI Taxonomy" id="2530385"/>
    <lineage>
        <taxon>Bacteria</taxon>
        <taxon>Bacillati</taxon>
        <taxon>Actinomycetota</taxon>
        <taxon>Actinomycetes</taxon>
        <taxon>Pseudonocardiales</taxon>
        <taxon>Pseudonocardiaceae</taxon>
        <taxon>Saccharopolyspora</taxon>
    </lineage>
</organism>
<dbReference type="AlphaFoldDB" id="A0A4R4USP0"/>
<evidence type="ECO:0000256" key="1">
    <source>
        <dbReference type="SAM" id="MobiDB-lite"/>
    </source>
</evidence>
<reference evidence="2 3" key="1">
    <citation type="submission" date="2019-03" db="EMBL/GenBank/DDBJ databases">
        <title>Draft genome sequences of novel Actinobacteria.</title>
        <authorList>
            <person name="Sahin N."/>
            <person name="Ay H."/>
            <person name="Saygin H."/>
        </authorList>
    </citation>
    <scope>NUCLEOTIDE SEQUENCE [LARGE SCALE GENOMIC DNA]</scope>
    <source>
        <strain evidence="2 3">16K404</strain>
    </source>
</reference>
<dbReference type="Proteomes" id="UP000294744">
    <property type="component" value="Unassembled WGS sequence"/>
</dbReference>
<dbReference type="RefSeq" id="WP_132620233.1">
    <property type="nucleotide sequence ID" value="NZ_SMKV01000005.1"/>
</dbReference>
<sequence length="76" mass="7789">MFDEVAVRADPRAGGSRRTTLVAGEGAAVGDLVVVRGRARGAAAGEIGVRPSTPMAVPGRGRPTDAERRCRKATSS</sequence>
<proteinExistence type="predicted"/>
<protein>
    <submittedName>
        <fullName evidence="2">Uncharacterized protein</fullName>
    </submittedName>
</protein>
<keyword evidence="3" id="KW-1185">Reference proteome</keyword>
<feature type="region of interest" description="Disordered" evidence="1">
    <location>
        <begin position="49"/>
        <end position="76"/>
    </location>
</feature>
<gene>
    <name evidence="2" type="ORF">E1161_05515</name>
</gene>
<name>A0A4R4USP0_9PSEU</name>
<comment type="caution">
    <text evidence="2">The sequence shown here is derived from an EMBL/GenBank/DDBJ whole genome shotgun (WGS) entry which is preliminary data.</text>
</comment>
<accession>A0A4R4USP0</accession>
<evidence type="ECO:0000313" key="2">
    <source>
        <dbReference type="EMBL" id="TDC95091.1"/>
    </source>
</evidence>